<reference evidence="2" key="1">
    <citation type="journal article" date="2015" name="Nature">
        <title>Complex archaea that bridge the gap between prokaryotes and eukaryotes.</title>
        <authorList>
            <person name="Spang A."/>
            <person name="Saw J.H."/>
            <person name="Jorgensen S.L."/>
            <person name="Zaremba-Niedzwiedzka K."/>
            <person name="Martijn J."/>
            <person name="Lind A.E."/>
            <person name="van Eijk R."/>
            <person name="Schleper C."/>
            <person name="Guy L."/>
            <person name="Ettema T.J."/>
        </authorList>
    </citation>
    <scope>NUCLEOTIDE SEQUENCE</scope>
</reference>
<dbReference type="PANTHER" id="PTHR43464">
    <property type="entry name" value="METHYLTRANSFERASE"/>
    <property type="match status" value="1"/>
</dbReference>
<dbReference type="Pfam" id="PF08241">
    <property type="entry name" value="Methyltransf_11"/>
    <property type="match status" value="1"/>
</dbReference>
<proteinExistence type="predicted"/>
<organism evidence="2">
    <name type="scientific">marine sediment metagenome</name>
    <dbReference type="NCBI Taxonomy" id="412755"/>
    <lineage>
        <taxon>unclassified sequences</taxon>
        <taxon>metagenomes</taxon>
        <taxon>ecological metagenomes</taxon>
    </lineage>
</organism>
<sequence length="286" mass="34103">MKNKTIKSFEDKWKRNKNYMNQVKEFQEEWYLKRYGFTKESFTKFLKNKKRILEAGCGVGKDTELFGRNTKGMVYIVEITDAIETAKKNNRHLNNIVYAKTDITNLPFPDEFFDFVSCDQVIHHTPKPFETFKHLLKKTTKDGFLAVYFYKKKSVLREFSDDFIREEFTKLDFDECYELCKPITKLGKSLSNLNIKFKIPEDIPILGIKKGKYNLQRFFHYNVLKCFWNDNFSFHTNNSINVDWYNPEIAFRYTIDDIKKLCKDCKVKIIHIDEKEESGISVLIQK</sequence>
<feature type="domain" description="Methyltransferase type 11" evidence="1">
    <location>
        <begin position="53"/>
        <end position="146"/>
    </location>
</feature>
<comment type="caution">
    <text evidence="2">The sequence shown here is derived from an EMBL/GenBank/DDBJ whole genome shotgun (WGS) entry which is preliminary data.</text>
</comment>
<dbReference type="InterPro" id="IPR013216">
    <property type="entry name" value="Methyltransf_11"/>
</dbReference>
<dbReference type="Gene3D" id="3.40.50.150">
    <property type="entry name" value="Vaccinia Virus protein VP39"/>
    <property type="match status" value="1"/>
</dbReference>
<name>A0A0F9T9Z6_9ZZZZ</name>
<dbReference type="EMBL" id="LAZR01000300">
    <property type="protein sequence ID" value="KKN76029.1"/>
    <property type="molecule type" value="Genomic_DNA"/>
</dbReference>
<evidence type="ECO:0000313" key="2">
    <source>
        <dbReference type="EMBL" id="KKN76029.1"/>
    </source>
</evidence>
<dbReference type="SUPFAM" id="SSF53335">
    <property type="entry name" value="S-adenosyl-L-methionine-dependent methyltransferases"/>
    <property type="match status" value="1"/>
</dbReference>
<dbReference type="GO" id="GO:0008757">
    <property type="term" value="F:S-adenosylmethionine-dependent methyltransferase activity"/>
    <property type="evidence" value="ECO:0007669"/>
    <property type="project" value="InterPro"/>
</dbReference>
<dbReference type="InterPro" id="IPR029063">
    <property type="entry name" value="SAM-dependent_MTases_sf"/>
</dbReference>
<gene>
    <name evidence="2" type="ORF">LCGC14_0374190</name>
</gene>
<protein>
    <recommendedName>
        <fullName evidence="1">Methyltransferase type 11 domain-containing protein</fullName>
    </recommendedName>
</protein>
<dbReference type="AlphaFoldDB" id="A0A0F9T9Z6"/>
<accession>A0A0F9T9Z6</accession>
<dbReference type="CDD" id="cd02440">
    <property type="entry name" value="AdoMet_MTases"/>
    <property type="match status" value="1"/>
</dbReference>
<evidence type="ECO:0000259" key="1">
    <source>
        <dbReference type="Pfam" id="PF08241"/>
    </source>
</evidence>